<dbReference type="Proteomes" id="UP001524944">
    <property type="component" value="Unassembled WGS sequence"/>
</dbReference>
<reference evidence="2 3" key="1">
    <citation type="submission" date="2022-08" db="EMBL/GenBank/DDBJ databases">
        <title>Proteogenomics of the novel Dehalobacterium formicoaceticum strain EZ94 highlights a key role of methyltransferases during anaerobic dichloromethane degradation.</title>
        <authorList>
            <person name="Wasmund K."/>
        </authorList>
    </citation>
    <scope>NUCLEOTIDE SEQUENCE [LARGE SCALE GENOMIC DNA]</scope>
    <source>
        <strain evidence="2 3">EZ94</strain>
    </source>
</reference>
<evidence type="ECO:0000313" key="2">
    <source>
        <dbReference type="EMBL" id="MCR6545966.1"/>
    </source>
</evidence>
<sequence>MKDLKQQIAYLQGLAEGLGISEETKEGKVIKQIINVLEEMALSITDLEMQQSEMEDYLEGIDDDLTDLEDDFYDEDDEDDDEDDTDYVEVKCPNCNDIVCFDADILEDDDLIEVTCPHCDEVVYINDGSYDDPCTCCGDHELDEFDFDDDEEKESHTEDI</sequence>
<evidence type="ECO:0000313" key="3">
    <source>
        <dbReference type="Proteomes" id="UP001524944"/>
    </source>
</evidence>
<dbReference type="RefSeq" id="WP_257913371.1">
    <property type="nucleotide sequence ID" value="NZ_JANPWE010000004.1"/>
</dbReference>
<dbReference type="NCBIfam" id="NF045650">
    <property type="entry name" value="CD1247_Nterm"/>
    <property type="match status" value="1"/>
</dbReference>
<comment type="caution">
    <text evidence="2">The sequence shown here is derived from an EMBL/GenBank/DDBJ whole genome shotgun (WGS) entry which is preliminary data.</text>
</comment>
<accession>A0ABT1Y8J4</accession>
<dbReference type="EMBL" id="JANPWE010000004">
    <property type="protein sequence ID" value="MCR6545966.1"/>
    <property type="molecule type" value="Genomic_DNA"/>
</dbReference>
<gene>
    <name evidence="2" type="ORF">NVS47_10650</name>
</gene>
<name>A0ABT1Y8J4_9FIRM</name>
<organism evidence="2 3">
    <name type="scientific">Dehalobacterium formicoaceticum</name>
    <dbReference type="NCBI Taxonomy" id="51515"/>
    <lineage>
        <taxon>Bacteria</taxon>
        <taxon>Bacillati</taxon>
        <taxon>Bacillota</taxon>
        <taxon>Clostridia</taxon>
        <taxon>Eubacteriales</taxon>
        <taxon>Peptococcaceae</taxon>
        <taxon>Dehalobacterium</taxon>
    </lineage>
</organism>
<keyword evidence="3" id="KW-1185">Reference proteome</keyword>
<dbReference type="InterPro" id="IPR054688">
    <property type="entry name" value="CD1247_N"/>
</dbReference>
<protein>
    <submittedName>
        <fullName evidence="2">AraC family transcriptional regulator</fullName>
    </submittedName>
</protein>
<evidence type="ECO:0000256" key="1">
    <source>
        <dbReference type="SAM" id="MobiDB-lite"/>
    </source>
</evidence>
<proteinExistence type="predicted"/>
<feature type="region of interest" description="Disordered" evidence="1">
    <location>
        <begin position="62"/>
        <end position="86"/>
    </location>
</feature>